<comment type="caution">
    <text evidence="13">The sequence shown here is derived from an EMBL/GenBank/DDBJ whole genome shotgun (WGS) entry which is preliminary data.</text>
</comment>
<comment type="similarity">
    <text evidence="2">Belongs to the GSP K family.</text>
</comment>
<keyword evidence="9 11" id="KW-0472">Membrane</keyword>
<keyword evidence="3" id="KW-0813">Transport</keyword>
<dbReference type="InterPro" id="IPR038072">
    <property type="entry name" value="GspK_central_sf"/>
</dbReference>
<dbReference type="InterPro" id="IPR049031">
    <property type="entry name" value="T2SSK_SAM-like_1st"/>
</dbReference>
<evidence type="ECO:0000256" key="10">
    <source>
        <dbReference type="SAM" id="MobiDB-lite"/>
    </source>
</evidence>
<keyword evidence="14" id="KW-1185">Reference proteome</keyword>
<evidence type="ECO:0000259" key="12">
    <source>
        <dbReference type="Pfam" id="PF21687"/>
    </source>
</evidence>
<dbReference type="EMBL" id="BMIJ01000006">
    <property type="protein sequence ID" value="GGC02073.1"/>
    <property type="molecule type" value="Genomic_DNA"/>
</dbReference>
<dbReference type="Proteomes" id="UP000629025">
    <property type="component" value="Unassembled WGS sequence"/>
</dbReference>
<keyword evidence="6 11" id="KW-0812">Transmembrane</keyword>
<evidence type="ECO:0000256" key="5">
    <source>
        <dbReference type="ARBA" id="ARBA00022519"/>
    </source>
</evidence>
<dbReference type="Pfam" id="PF21687">
    <property type="entry name" value="T2SSK_1st"/>
    <property type="match status" value="1"/>
</dbReference>
<evidence type="ECO:0000256" key="8">
    <source>
        <dbReference type="ARBA" id="ARBA00022989"/>
    </source>
</evidence>
<evidence type="ECO:0000256" key="3">
    <source>
        <dbReference type="ARBA" id="ARBA00022448"/>
    </source>
</evidence>
<evidence type="ECO:0000256" key="1">
    <source>
        <dbReference type="ARBA" id="ARBA00004533"/>
    </source>
</evidence>
<dbReference type="PANTHER" id="PTHR38831:SF2">
    <property type="entry name" value="TYPE II SECRETION SYSTEM PROTEIN K"/>
    <property type="match status" value="1"/>
</dbReference>
<keyword evidence="8 11" id="KW-1133">Transmembrane helix</keyword>
<evidence type="ECO:0000256" key="11">
    <source>
        <dbReference type="SAM" id="Phobius"/>
    </source>
</evidence>
<feature type="region of interest" description="Disordered" evidence="10">
    <location>
        <begin position="294"/>
        <end position="317"/>
    </location>
</feature>
<sequence>MAYGRIERGIGSALSSQRGVVLITVLWVLILLSLIAGNLSLAGRGFARQTQNIEQSTIATQAANGGLVWALWSLQQDEQNSWLADGSAHRMKLGEVWVNVELYDESGKLDLNAAPTELLDALLKPVVEEDGRRAALVAAIEDWRDEDDLIRLNGAEEEEYLAAGRKQGPANRSFESVRELLSVLGMDLEIYRQVSSNLTVRSGVRSINPVVASFEVLMTLPNASEGVVQGYIDDRRSAWSNRLPMPELPFDGAPYVSDTRSGIFFTAISSATIEPYTRIRNIYEITRRGQVPSVELAPPLLDGDMSQPGSGESSDEK</sequence>
<evidence type="ECO:0000256" key="9">
    <source>
        <dbReference type="ARBA" id="ARBA00023136"/>
    </source>
</evidence>
<dbReference type="PANTHER" id="PTHR38831">
    <property type="entry name" value="TYPE II SECRETION SYSTEM PROTEIN K"/>
    <property type="match status" value="1"/>
</dbReference>
<feature type="domain" description="T2SS protein K first SAM-like" evidence="12">
    <location>
        <begin position="112"/>
        <end position="200"/>
    </location>
</feature>
<reference evidence="14" key="1">
    <citation type="journal article" date="2019" name="Int. J. Syst. Evol. Microbiol.">
        <title>The Global Catalogue of Microorganisms (GCM) 10K type strain sequencing project: providing services to taxonomists for standard genome sequencing and annotation.</title>
        <authorList>
            <consortium name="The Broad Institute Genomics Platform"/>
            <consortium name="The Broad Institute Genome Sequencing Center for Infectious Disease"/>
            <person name="Wu L."/>
            <person name="Ma J."/>
        </authorList>
    </citation>
    <scope>NUCLEOTIDE SEQUENCE [LARGE SCALE GENOMIC DNA]</scope>
    <source>
        <strain evidence="14">CGMCC 1.15341</strain>
    </source>
</reference>
<dbReference type="InterPro" id="IPR005628">
    <property type="entry name" value="GspK"/>
</dbReference>
<name>A0ABQ1KJS8_9GAMM</name>
<keyword evidence="5" id="KW-0997">Cell inner membrane</keyword>
<proteinExistence type="inferred from homology"/>
<feature type="transmembrane region" description="Helical" evidence="11">
    <location>
        <begin position="20"/>
        <end position="41"/>
    </location>
</feature>
<accession>A0ABQ1KJS8</accession>
<protein>
    <recommendedName>
        <fullName evidence="12">T2SS protein K first SAM-like domain-containing protein</fullName>
    </recommendedName>
</protein>
<evidence type="ECO:0000256" key="2">
    <source>
        <dbReference type="ARBA" id="ARBA00007246"/>
    </source>
</evidence>
<dbReference type="Gene3D" id="1.10.40.60">
    <property type="entry name" value="EpsJ-like"/>
    <property type="match status" value="1"/>
</dbReference>
<evidence type="ECO:0000256" key="6">
    <source>
        <dbReference type="ARBA" id="ARBA00022692"/>
    </source>
</evidence>
<organism evidence="13 14">
    <name type="scientific">Marinobacterium zhoushanense</name>
    <dbReference type="NCBI Taxonomy" id="1679163"/>
    <lineage>
        <taxon>Bacteria</taxon>
        <taxon>Pseudomonadati</taxon>
        <taxon>Pseudomonadota</taxon>
        <taxon>Gammaproteobacteria</taxon>
        <taxon>Oceanospirillales</taxon>
        <taxon>Oceanospirillaceae</taxon>
        <taxon>Marinobacterium</taxon>
    </lineage>
</organism>
<dbReference type="RefSeq" id="WP_188749831.1">
    <property type="nucleotide sequence ID" value="NZ_BMIJ01000006.1"/>
</dbReference>
<comment type="subcellular location">
    <subcellularLocation>
        <location evidence="1">Cell inner membrane</location>
    </subcellularLocation>
</comment>
<evidence type="ECO:0000256" key="7">
    <source>
        <dbReference type="ARBA" id="ARBA00022927"/>
    </source>
</evidence>
<dbReference type="SUPFAM" id="SSF158544">
    <property type="entry name" value="GspK insert domain-like"/>
    <property type="match status" value="1"/>
</dbReference>
<keyword evidence="7" id="KW-0653">Protein transport</keyword>
<evidence type="ECO:0000313" key="14">
    <source>
        <dbReference type="Proteomes" id="UP000629025"/>
    </source>
</evidence>
<evidence type="ECO:0000313" key="13">
    <source>
        <dbReference type="EMBL" id="GGC02073.1"/>
    </source>
</evidence>
<gene>
    <name evidence="13" type="ORF">GCM10011352_30340</name>
</gene>
<keyword evidence="4" id="KW-1003">Cell membrane</keyword>
<feature type="compositionally biased region" description="Polar residues" evidence="10">
    <location>
        <begin position="307"/>
        <end position="317"/>
    </location>
</feature>
<evidence type="ECO:0000256" key="4">
    <source>
        <dbReference type="ARBA" id="ARBA00022475"/>
    </source>
</evidence>